<dbReference type="Gene3D" id="3.40.50.1820">
    <property type="entry name" value="alpha/beta hydrolase"/>
    <property type="match status" value="1"/>
</dbReference>
<dbReference type="Proteomes" id="UP000678545">
    <property type="component" value="Unassembled WGS sequence"/>
</dbReference>
<keyword evidence="2" id="KW-1185">Reference proteome</keyword>
<name>A0A941E3S7_9BURK</name>
<dbReference type="PANTHER" id="PTHR37946">
    <property type="entry name" value="SLL1969 PROTEIN"/>
    <property type="match status" value="1"/>
</dbReference>
<dbReference type="InterPro" id="IPR029058">
    <property type="entry name" value="AB_hydrolase_fold"/>
</dbReference>
<keyword evidence="1" id="KW-0378">Hydrolase</keyword>
<evidence type="ECO:0000313" key="2">
    <source>
        <dbReference type="Proteomes" id="UP000678545"/>
    </source>
</evidence>
<sequence>MQIVFVDGIGGKQYMRSGLIRYFTQLGYTVTCFDYSASTQSLLEIKGRLQRCLREVGTRGAYFAIGYSFGGVLIRQLLQDCNEGLRKPDKLVLLASPVRAVRLAQRTNKWRIFTWFARECGMLTSDSVAMQGIAIPPIPIACIYGVWPWLGPLGFFDGFKIQHDGMLSVEEVRLPNADLCVPIQASHAFIPNNREVLENIHRWFQSTSVN</sequence>
<dbReference type="RefSeq" id="WP_212675778.1">
    <property type="nucleotide sequence ID" value="NZ_JAGSPJ010000004.1"/>
</dbReference>
<gene>
    <name evidence="1" type="ORF">KDM90_11695</name>
</gene>
<evidence type="ECO:0000313" key="1">
    <source>
        <dbReference type="EMBL" id="MBR7800662.1"/>
    </source>
</evidence>
<dbReference type="EMBL" id="JAGSPJ010000004">
    <property type="protein sequence ID" value="MBR7800662.1"/>
    <property type="molecule type" value="Genomic_DNA"/>
</dbReference>
<dbReference type="PANTHER" id="PTHR37946:SF1">
    <property type="entry name" value="SLL1969 PROTEIN"/>
    <property type="match status" value="1"/>
</dbReference>
<proteinExistence type="predicted"/>
<accession>A0A941E3S7</accession>
<dbReference type="SUPFAM" id="SSF53474">
    <property type="entry name" value="alpha/beta-Hydrolases"/>
    <property type="match status" value="1"/>
</dbReference>
<dbReference type="GO" id="GO:0016787">
    <property type="term" value="F:hydrolase activity"/>
    <property type="evidence" value="ECO:0007669"/>
    <property type="project" value="UniProtKB-KW"/>
</dbReference>
<organism evidence="1 2">
    <name type="scientific">Undibacterium fentianense</name>
    <dbReference type="NCBI Taxonomy" id="2828728"/>
    <lineage>
        <taxon>Bacteria</taxon>
        <taxon>Pseudomonadati</taxon>
        <taxon>Pseudomonadota</taxon>
        <taxon>Betaproteobacteria</taxon>
        <taxon>Burkholderiales</taxon>
        <taxon>Oxalobacteraceae</taxon>
        <taxon>Undibacterium</taxon>
    </lineage>
</organism>
<dbReference type="AlphaFoldDB" id="A0A941E3S7"/>
<protein>
    <submittedName>
        <fullName evidence="1">Alpha/beta hydrolase</fullName>
    </submittedName>
</protein>
<comment type="caution">
    <text evidence="1">The sequence shown here is derived from an EMBL/GenBank/DDBJ whole genome shotgun (WGS) entry which is preliminary data.</text>
</comment>
<reference evidence="1" key="1">
    <citation type="submission" date="2021-04" db="EMBL/GenBank/DDBJ databases">
        <title>novel species isolated from subtropical streams in China.</title>
        <authorList>
            <person name="Lu H."/>
        </authorList>
    </citation>
    <scope>NUCLEOTIDE SEQUENCE</scope>
    <source>
        <strain evidence="1">FT137W</strain>
    </source>
</reference>